<dbReference type="GO" id="GO:0015293">
    <property type="term" value="F:symporter activity"/>
    <property type="evidence" value="ECO:0007669"/>
    <property type="project" value="UniProtKB-KW"/>
</dbReference>
<evidence type="ECO:0000256" key="5">
    <source>
        <dbReference type="ARBA" id="ARBA00022692"/>
    </source>
</evidence>
<protein>
    <recommendedName>
        <fullName evidence="12">Major facilitator superfamily (MFS) profile domain-containing protein</fullName>
    </recommendedName>
</protein>
<evidence type="ECO:0000256" key="1">
    <source>
        <dbReference type="ARBA" id="ARBA00004141"/>
    </source>
</evidence>
<evidence type="ECO:0000256" key="6">
    <source>
        <dbReference type="ARBA" id="ARBA00022847"/>
    </source>
</evidence>
<evidence type="ECO:0000313" key="14">
    <source>
        <dbReference type="Proteomes" id="UP001188597"/>
    </source>
</evidence>
<dbReference type="CDD" id="cd17361">
    <property type="entry name" value="MFS_STP"/>
    <property type="match status" value="1"/>
</dbReference>
<feature type="transmembrane region" description="Helical" evidence="11">
    <location>
        <begin position="201"/>
        <end position="222"/>
    </location>
</feature>
<evidence type="ECO:0000256" key="11">
    <source>
        <dbReference type="SAM" id="Phobius"/>
    </source>
</evidence>
<feature type="transmembrane region" description="Helical" evidence="11">
    <location>
        <begin position="353"/>
        <end position="372"/>
    </location>
</feature>
<dbReference type="InterPro" id="IPR036259">
    <property type="entry name" value="MFS_trans_sf"/>
</dbReference>
<dbReference type="PANTHER" id="PTHR23500:SF567">
    <property type="entry name" value="SUGAR TRANSPORT PROTEIN 12-LIKE"/>
    <property type="match status" value="1"/>
</dbReference>
<dbReference type="FunFam" id="1.20.1250.20:FF:000002">
    <property type="entry name" value="Sugar transport protein 13"/>
    <property type="match status" value="1"/>
</dbReference>
<accession>A0AA88WNP4</accession>
<comment type="caution">
    <text evidence="13">The sequence shown here is derived from an EMBL/GenBank/DDBJ whole genome shotgun (WGS) entry which is preliminary data.</text>
</comment>
<keyword evidence="14" id="KW-1185">Reference proteome</keyword>
<keyword evidence="8 11" id="KW-0472">Membrane</keyword>
<evidence type="ECO:0000259" key="12">
    <source>
        <dbReference type="PROSITE" id="PS50850"/>
    </source>
</evidence>
<sequence length="543" mass="60184">MVAVGGIANGAAGDKGGGYPGRLTWYVLFSSFAAAMGGLIFGYDLGISGGVTSMAPFLKEFFPSVYRKEELNQSTNRYCKFNSQVLTLFTSSLYLAAFLSSFFASTVTRRFGRRRAMMLGGAVFFIGAVLNAAAVHLWMLILGRILLGFGVGFANHVRKNHDKRHRNLHFSFDQNSKELTLLYAVPLYLSEMAPYKHRGKLNICFQLSITIGILLANLVNYGTAHISGGWGWRISLGFAGAPAFLLVAFAYFLCETPNSLIENGKYNEARFTLQRIRGLQVDVLAEYDDLVAASEASKSMKDVNRLQQLLQLRQYRPSLVLAVLIPFFQQFTGINVIMFYAPELFRTIGFKSNASLISAVITGLVNFFATFVSIYGTDKWGRRVLFLVGGAIMLLFQIAIAVLIGTQFGVSGAATVLPQWFAIVVVACICCYVAAFAFSWGPLGWLVPSEISALEVRPAAQSLTVATNMLFTWIIAQAFLSMLCTMRYFLFFFFAAFVAVMTAFVYFLVPETKNIPIEEMSRIWTEHPYWKKVVTKNGSPPEA</sequence>
<keyword evidence="3 10" id="KW-0813">Transport</keyword>
<evidence type="ECO:0000256" key="10">
    <source>
        <dbReference type="RuleBase" id="RU003346"/>
    </source>
</evidence>
<dbReference type="InterPro" id="IPR044778">
    <property type="entry name" value="MFS_STP/MST-like_plant"/>
</dbReference>
<keyword evidence="6" id="KW-0769">Symport</keyword>
<evidence type="ECO:0000256" key="8">
    <source>
        <dbReference type="ARBA" id="ARBA00023136"/>
    </source>
</evidence>
<dbReference type="AlphaFoldDB" id="A0AA88WNP4"/>
<comment type="similarity">
    <text evidence="9">Belongs to the major facilitator superfamily. Phosphate:H(+) symporter (TC 2.A.1.9) family.</text>
</comment>
<evidence type="ECO:0000256" key="9">
    <source>
        <dbReference type="ARBA" id="ARBA00044504"/>
    </source>
</evidence>
<dbReference type="NCBIfam" id="TIGR00879">
    <property type="entry name" value="SP"/>
    <property type="match status" value="1"/>
</dbReference>
<dbReference type="GO" id="GO:0016020">
    <property type="term" value="C:membrane"/>
    <property type="evidence" value="ECO:0007669"/>
    <property type="project" value="UniProtKB-SubCell"/>
</dbReference>
<dbReference type="InterPro" id="IPR003663">
    <property type="entry name" value="Sugar/inositol_transpt"/>
</dbReference>
<dbReference type="Proteomes" id="UP001188597">
    <property type="component" value="Unassembled WGS sequence"/>
</dbReference>
<dbReference type="Pfam" id="PF00083">
    <property type="entry name" value="Sugar_tr"/>
    <property type="match status" value="2"/>
</dbReference>
<dbReference type="GO" id="GO:0015145">
    <property type="term" value="F:monosaccharide transmembrane transporter activity"/>
    <property type="evidence" value="ECO:0007669"/>
    <property type="project" value="InterPro"/>
</dbReference>
<dbReference type="InterPro" id="IPR020846">
    <property type="entry name" value="MFS_dom"/>
</dbReference>
<feature type="transmembrane region" description="Helical" evidence="11">
    <location>
        <begin position="140"/>
        <end position="157"/>
    </location>
</feature>
<evidence type="ECO:0000256" key="3">
    <source>
        <dbReference type="ARBA" id="ARBA00022448"/>
    </source>
</evidence>
<feature type="transmembrane region" description="Helical" evidence="11">
    <location>
        <begin position="384"/>
        <end position="408"/>
    </location>
</feature>
<feature type="transmembrane region" description="Helical" evidence="11">
    <location>
        <begin position="486"/>
        <end position="509"/>
    </location>
</feature>
<evidence type="ECO:0000256" key="7">
    <source>
        <dbReference type="ARBA" id="ARBA00022989"/>
    </source>
</evidence>
<keyword evidence="7 11" id="KW-1133">Transmembrane helix</keyword>
<dbReference type="SUPFAM" id="SSF103473">
    <property type="entry name" value="MFS general substrate transporter"/>
    <property type="match status" value="2"/>
</dbReference>
<comment type="subcellular location">
    <subcellularLocation>
        <location evidence="1">Membrane</location>
        <topology evidence="1">Multi-pass membrane protein</topology>
    </subcellularLocation>
</comment>
<evidence type="ECO:0000256" key="4">
    <source>
        <dbReference type="ARBA" id="ARBA00022597"/>
    </source>
</evidence>
<dbReference type="InterPro" id="IPR005828">
    <property type="entry name" value="MFS_sugar_transport-like"/>
</dbReference>
<feature type="transmembrane region" description="Helical" evidence="11">
    <location>
        <begin position="23"/>
        <end position="43"/>
    </location>
</feature>
<feature type="transmembrane region" description="Helical" evidence="11">
    <location>
        <begin position="420"/>
        <end position="447"/>
    </location>
</feature>
<evidence type="ECO:0000256" key="2">
    <source>
        <dbReference type="ARBA" id="ARBA00010992"/>
    </source>
</evidence>
<feature type="domain" description="Major facilitator superfamily (MFS) profile" evidence="12">
    <location>
        <begin position="30"/>
        <end position="513"/>
    </location>
</feature>
<dbReference type="InterPro" id="IPR045262">
    <property type="entry name" value="STP/PLT_plant"/>
</dbReference>
<comment type="similarity">
    <text evidence="2 10">Belongs to the major facilitator superfamily. Sugar transporter (TC 2.A.1.1) family.</text>
</comment>
<gene>
    <name evidence="13" type="ORF">RJ639_035738</name>
</gene>
<reference evidence="13" key="1">
    <citation type="submission" date="2022-12" db="EMBL/GenBank/DDBJ databases">
        <title>Draft genome assemblies for two species of Escallonia (Escalloniales).</title>
        <authorList>
            <person name="Chanderbali A."/>
            <person name="Dervinis C."/>
            <person name="Anghel I."/>
            <person name="Soltis D."/>
            <person name="Soltis P."/>
            <person name="Zapata F."/>
        </authorList>
    </citation>
    <scope>NUCLEOTIDE SEQUENCE</scope>
    <source>
        <strain evidence="13">UCBG64.0493</strain>
        <tissue evidence="13">Leaf</tissue>
    </source>
</reference>
<feature type="transmembrane region" description="Helical" evidence="11">
    <location>
        <begin position="85"/>
        <end position="104"/>
    </location>
</feature>
<keyword evidence="5 11" id="KW-0812">Transmembrane</keyword>
<feature type="transmembrane region" description="Helical" evidence="11">
    <location>
        <begin position="459"/>
        <end position="480"/>
    </location>
</feature>
<evidence type="ECO:0000313" key="13">
    <source>
        <dbReference type="EMBL" id="KAK3030987.1"/>
    </source>
</evidence>
<dbReference type="PANTHER" id="PTHR23500">
    <property type="entry name" value="SOLUTE CARRIER FAMILY 2, FACILITATED GLUCOSE TRANSPORTER"/>
    <property type="match status" value="1"/>
</dbReference>
<feature type="transmembrane region" description="Helical" evidence="11">
    <location>
        <begin position="234"/>
        <end position="254"/>
    </location>
</feature>
<feature type="transmembrane region" description="Helical" evidence="11">
    <location>
        <begin position="319"/>
        <end position="341"/>
    </location>
</feature>
<proteinExistence type="inferred from homology"/>
<organism evidence="13 14">
    <name type="scientific">Escallonia herrerae</name>
    <dbReference type="NCBI Taxonomy" id="1293975"/>
    <lineage>
        <taxon>Eukaryota</taxon>
        <taxon>Viridiplantae</taxon>
        <taxon>Streptophyta</taxon>
        <taxon>Embryophyta</taxon>
        <taxon>Tracheophyta</taxon>
        <taxon>Spermatophyta</taxon>
        <taxon>Magnoliopsida</taxon>
        <taxon>eudicotyledons</taxon>
        <taxon>Gunneridae</taxon>
        <taxon>Pentapetalae</taxon>
        <taxon>asterids</taxon>
        <taxon>campanulids</taxon>
        <taxon>Escalloniales</taxon>
        <taxon>Escalloniaceae</taxon>
        <taxon>Escallonia</taxon>
    </lineage>
</organism>
<dbReference type="EMBL" id="JAVXUP010000321">
    <property type="protein sequence ID" value="KAK3030987.1"/>
    <property type="molecule type" value="Genomic_DNA"/>
</dbReference>
<keyword evidence="4" id="KW-0762">Sugar transport</keyword>
<dbReference type="PRINTS" id="PR00171">
    <property type="entry name" value="SUGRTRNSPORT"/>
</dbReference>
<feature type="transmembrane region" description="Helical" evidence="11">
    <location>
        <begin position="116"/>
        <end position="134"/>
    </location>
</feature>
<dbReference type="PROSITE" id="PS50850">
    <property type="entry name" value="MFS"/>
    <property type="match status" value="1"/>
</dbReference>
<dbReference type="Gene3D" id="1.20.1250.20">
    <property type="entry name" value="MFS general substrate transporter like domains"/>
    <property type="match status" value="1"/>
</dbReference>
<name>A0AA88WNP4_9ASTE</name>